<comment type="caution">
    <text evidence="1">The sequence shown here is derived from an EMBL/GenBank/DDBJ whole genome shotgun (WGS) entry which is preliminary data.</text>
</comment>
<reference evidence="1" key="1">
    <citation type="submission" date="2023-03" db="EMBL/GenBank/DDBJ databases">
        <title>Chromosome-level genomes of two armyworms, Mythimna separata and Mythimna loreyi, provide insights into the biosynthesis and reception of sex pheromones.</title>
        <authorList>
            <person name="Zhao H."/>
        </authorList>
    </citation>
    <scope>NUCLEOTIDE SEQUENCE</scope>
    <source>
        <strain evidence="1">BeijingLab</strain>
    </source>
</reference>
<protein>
    <submittedName>
        <fullName evidence="1">Uncharacterized protein</fullName>
    </submittedName>
</protein>
<gene>
    <name evidence="1" type="ORF">PYW08_014790</name>
</gene>
<accession>A0ACC2R5J4</accession>
<dbReference type="Proteomes" id="UP001231649">
    <property type="component" value="Chromosome 6"/>
</dbReference>
<evidence type="ECO:0000313" key="1">
    <source>
        <dbReference type="EMBL" id="KAJ8732060.1"/>
    </source>
</evidence>
<dbReference type="EMBL" id="CM056782">
    <property type="protein sequence ID" value="KAJ8732060.1"/>
    <property type="molecule type" value="Genomic_DNA"/>
</dbReference>
<evidence type="ECO:0000313" key="2">
    <source>
        <dbReference type="Proteomes" id="UP001231649"/>
    </source>
</evidence>
<sequence>MKTITFIVLALTAVSFSQADNDGRYHPEYYGGYKNLAYRNSKYGSVYNPYQNPSYYQALNRELLTPAVSYDSAQQPLKAVFPPTVTYRTPVSTYRPFVYSTPKPFALSSTAAPAPVVYQKSVPATVYQKSTPPAIYQKSVSDAAASIVREDRTYDENNYHYAYETNNGIAAEESGVVDSSVNGVGGGTRVRGFYEYIGDDGLKYRVDYIADENGFRASGAHLPKAP</sequence>
<keyword evidence="2" id="KW-1185">Reference proteome</keyword>
<proteinExistence type="predicted"/>
<organism evidence="1 2">
    <name type="scientific">Mythimna loreyi</name>
    <dbReference type="NCBI Taxonomy" id="667449"/>
    <lineage>
        <taxon>Eukaryota</taxon>
        <taxon>Metazoa</taxon>
        <taxon>Ecdysozoa</taxon>
        <taxon>Arthropoda</taxon>
        <taxon>Hexapoda</taxon>
        <taxon>Insecta</taxon>
        <taxon>Pterygota</taxon>
        <taxon>Neoptera</taxon>
        <taxon>Endopterygota</taxon>
        <taxon>Lepidoptera</taxon>
        <taxon>Glossata</taxon>
        <taxon>Ditrysia</taxon>
        <taxon>Noctuoidea</taxon>
        <taxon>Noctuidae</taxon>
        <taxon>Noctuinae</taxon>
        <taxon>Hadenini</taxon>
        <taxon>Mythimna</taxon>
    </lineage>
</organism>
<name>A0ACC2R5J4_9NEOP</name>